<evidence type="ECO:0000313" key="9">
    <source>
        <dbReference type="Proteomes" id="UP000480556"/>
    </source>
</evidence>
<dbReference type="InterPro" id="IPR003829">
    <property type="entry name" value="Pirin_N_dom"/>
</dbReference>
<keyword evidence="8" id="KW-1185">Reference proteome</keyword>
<comment type="similarity">
    <text evidence="1 3">Belongs to the pirin family.</text>
</comment>
<accession>A0A5Q0P1M7</accession>
<dbReference type="Proteomes" id="UP000480556">
    <property type="component" value="Unassembled WGS sequence"/>
</dbReference>
<name>A0A5Q0P1M7_9GAMM</name>
<dbReference type="PANTHER" id="PTHR43212">
    <property type="entry name" value="QUERCETIN 2,3-DIOXYGENASE"/>
    <property type="match status" value="1"/>
</dbReference>
<evidence type="ECO:0000313" key="8">
    <source>
        <dbReference type="Proteomes" id="UP000327478"/>
    </source>
</evidence>
<feature type="binding site" evidence="2">
    <location>
        <position position="102"/>
    </location>
    <ligand>
        <name>Fe cation</name>
        <dbReference type="ChEBI" id="CHEBI:24875"/>
    </ligand>
</feature>
<keyword evidence="2" id="KW-0479">Metal-binding</keyword>
<feature type="binding site" evidence="2">
    <location>
        <position position="60"/>
    </location>
    <ligand>
        <name>Fe cation</name>
        <dbReference type="ChEBI" id="CHEBI:24875"/>
    </ligand>
</feature>
<evidence type="ECO:0000256" key="3">
    <source>
        <dbReference type="RuleBase" id="RU003457"/>
    </source>
</evidence>
<dbReference type="InterPro" id="IPR014710">
    <property type="entry name" value="RmlC-like_jellyroll"/>
</dbReference>
<dbReference type="AlphaFoldDB" id="A0A5Q0P1M7"/>
<feature type="binding site" evidence="2">
    <location>
        <position position="104"/>
    </location>
    <ligand>
        <name>Fe cation</name>
        <dbReference type="ChEBI" id="CHEBI:24875"/>
    </ligand>
</feature>
<dbReference type="PIRSF" id="PIRSF006232">
    <property type="entry name" value="Pirin"/>
    <property type="match status" value="1"/>
</dbReference>
<protein>
    <submittedName>
        <fullName evidence="6">Pirin family protein</fullName>
    </submittedName>
</protein>
<dbReference type="PANTHER" id="PTHR43212:SF3">
    <property type="entry name" value="QUERCETIN 2,3-DIOXYGENASE"/>
    <property type="match status" value="1"/>
</dbReference>
<dbReference type="GO" id="GO:0046872">
    <property type="term" value="F:metal ion binding"/>
    <property type="evidence" value="ECO:0007669"/>
    <property type="project" value="UniProtKB-KW"/>
</dbReference>
<evidence type="ECO:0000256" key="2">
    <source>
        <dbReference type="PIRSR" id="PIRSR006232-1"/>
    </source>
</evidence>
<dbReference type="Pfam" id="PF17954">
    <property type="entry name" value="Pirin_C_2"/>
    <property type="match status" value="1"/>
</dbReference>
<dbReference type="EMBL" id="WITK01000010">
    <property type="protein sequence ID" value="MQW92145.1"/>
    <property type="molecule type" value="Genomic_DNA"/>
</dbReference>
<dbReference type="InterPro" id="IPR012093">
    <property type="entry name" value="Pirin"/>
</dbReference>
<feature type="domain" description="Pirin N-terminal" evidence="4">
    <location>
        <begin position="11"/>
        <end position="119"/>
    </location>
</feature>
<evidence type="ECO:0000313" key="6">
    <source>
        <dbReference type="EMBL" id="MQW92145.1"/>
    </source>
</evidence>
<dbReference type="Pfam" id="PF02678">
    <property type="entry name" value="Pirin"/>
    <property type="match status" value="1"/>
</dbReference>
<evidence type="ECO:0000259" key="4">
    <source>
        <dbReference type="Pfam" id="PF02678"/>
    </source>
</evidence>
<dbReference type="InterPro" id="IPR011051">
    <property type="entry name" value="RmlC_Cupin_sf"/>
</dbReference>
<dbReference type="Gene3D" id="2.60.120.10">
    <property type="entry name" value="Jelly Rolls"/>
    <property type="match status" value="2"/>
</dbReference>
<gene>
    <name evidence="7" type="ORF">GFH30_04425</name>
    <name evidence="6" type="ORF">GHJ48_07010</name>
</gene>
<sequence length="233" mass="26267">MNAFVHRSENRGHVKMGWLESKHSFSFGNWYNPDYMGVSALRVINDDLIAGNQGFGQHPHDNMEILTCVLNGTITHQDSMGNHGGITAGEWQLMSAGTGVRHSEINQGDEQVHLLQIWIIPNERDAKPNYQQIRLDPREFPNQWHLICGPNDNAPMHIRQNAEVKTAVIEKDYALAVKATQHMNYVHVISGSVQINEYTLNAGDAIAFLDDVDMKALDDAQVIWFDLPERITA</sequence>
<proteinExistence type="inferred from homology"/>
<dbReference type="CDD" id="cd02910">
    <property type="entry name" value="cupin_Yhhw_N"/>
    <property type="match status" value="1"/>
</dbReference>
<feature type="domain" description="Quercetin 2,3-dioxygenase C-terminal cupin" evidence="5">
    <location>
        <begin position="150"/>
        <end position="227"/>
    </location>
</feature>
<evidence type="ECO:0000259" key="5">
    <source>
        <dbReference type="Pfam" id="PF17954"/>
    </source>
</evidence>
<dbReference type="InterPro" id="IPR041602">
    <property type="entry name" value="Quercetinase_C"/>
</dbReference>
<dbReference type="Proteomes" id="UP000327478">
    <property type="component" value="Chromosome"/>
</dbReference>
<feature type="binding site" evidence="2">
    <location>
        <position position="58"/>
    </location>
    <ligand>
        <name>Fe cation</name>
        <dbReference type="ChEBI" id="CHEBI:24875"/>
    </ligand>
</feature>
<keyword evidence="2" id="KW-0408">Iron</keyword>
<dbReference type="SUPFAM" id="SSF51182">
    <property type="entry name" value="RmlC-like cupins"/>
    <property type="match status" value="1"/>
</dbReference>
<dbReference type="EMBL" id="CP045650">
    <property type="protein sequence ID" value="QGA10684.1"/>
    <property type="molecule type" value="Genomic_DNA"/>
</dbReference>
<evidence type="ECO:0000313" key="7">
    <source>
        <dbReference type="EMBL" id="QGA10684.1"/>
    </source>
</evidence>
<comment type="cofactor">
    <cofactor evidence="2">
        <name>Fe cation</name>
        <dbReference type="ChEBI" id="CHEBI:24875"/>
    </cofactor>
    <text evidence="2">Binds 1 Fe cation per subunit.</text>
</comment>
<evidence type="ECO:0000256" key="1">
    <source>
        <dbReference type="ARBA" id="ARBA00008416"/>
    </source>
</evidence>
<organism evidence="6 9">
    <name type="scientific">Acinetobacter wanghuae</name>
    <dbReference type="NCBI Taxonomy" id="2662362"/>
    <lineage>
        <taxon>Bacteria</taxon>
        <taxon>Pseudomonadati</taxon>
        <taxon>Pseudomonadota</taxon>
        <taxon>Gammaproteobacteria</taxon>
        <taxon>Moraxellales</taxon>
        <taxon>Moraxellaceae</taxon>
        <taxon>Acinetobacter</taxon>
    </lineage>
</organism>
<dbReference type="RefSeq" id="WP_153371084.1">
    <property type="nucleotide sequence ID" value="NZ_CP045650.1"/>
</dbReference>
<reference evidence="8 9" key="1">
    <citation type="submission" date="2019-10" db="EMBL/GenBank/DDBJ databases">
        <authorList>
            <person name="Dong K."/>
        </authorList>
    </citation>
    <scope>NUCLEOTIDE SEQUENCE [LARGE SCALE GENOMIC DNA]</scope>
    <source>
        <strain evidence="8">dk386</strain>
        <strain evidence="7">Dk386</strain>
        <strain evidence="6">Dk771</strain>
        <strain evidence="9">dk771</strain>
    </source>
</reference>